<evidence type="ECO:0000256" key="1">
    <source>
        <dbReference type="SAM" id="MobiDB-lite"/>
    </source>
</evidence>
<feature type="compositionally biased region" description="Low complexity" evidence="1">
    <location>
        <begin position="89"/>
        <end position="107"/>
    </location>
</feature>
<accession>A0ABP1R4U1</accession>
<name>A0ABP1R4U1_9HEXA</name>
<organism evidence="2 3">
    <name type="scientific">Orchesella dallaii</name>
    <dbReference type="NCBI Taxonomy" id="48710"/>
    <lineage>
        <taxon>Eukaryota</taxon>
        <taxon>Metazoa</taxon>
        <taxon>Ecdysozoa</taxon>
        <taxon>Arthropoda</taxon>
        <taxon>Hexapoda</taxon>
        <taxon>Collembola</taxon>
        <taxon>Entomobryomorpha</taxon>
        <taxon>Entomobryoidea</taxon>
        <taxon>Orchesellidae</taxon>
        <taxon>Orchesellinae</taxon>
        <taxon>Orchesella</taxon>
    </lineage>
</organism>
<evidence type="ECO:0000313" key="2">
    <source>
        <dbReference type="EMBL" id="CAL8119980.1"/>
    </source>
</evidence>
<sequence length="129" mass="14482">MQPGQSYYFFSIKHTAARFWPTNSFNRPSLFSGQTPTPPATSYSNQRGYSTPLNNENLRIRQDYRKITSSRNQLDSNPDLNPDSNHGLNPISNPDSNPVPNPDSNTDLNPDTNPDLNPDSNPYPNPDCN</sequence>
<protein>
    <submittedName>
        <fullName evidence="2">Uncharacterized protein</fullName>
    </submittedName>
</protein>
<evidence type="ECO:0000313" key="3">
    <source>
        <dbReference type="Proteomes" id="UP001642540"/>
    </source>
</evidence>
<feature type="compositionally biased region" description="Polar residues" evidence="1">
    <location>
        <begin position="24"/>
        <end position="57"/>
    </location>
</feature>
<keyword evidence="3" id="KW-1185">Reference proteome</keyword>
<dbReference type="Proteomes" id="UP001642540">
    <property type="component" value="Unassembled WGS sequence"/>
</dbReference>
<proteinExistence type="predicted"/>
<feature type="compositionally biased region" description="Polar residues" evidence="1">
    <location>
        <begin position="108"/>
        <end position="120"/>
    </location>
</feature>
<feature type="region of interest" description="Disordered" evidence="1">
    <location>
        <begin position="24"/>
        <end position="129"/>
    </location>
</feature>
<gene>
    <name evidence="2" type="ORF">ODALV1_LOCUS18800</name>
</gene>
<dbReference type="EMBL" id="CAXLJM020000062">
    <property type="protein sequence ID" value="CAL8119980.1"/>
    <property type="molecule type" value="Genomic_DNA"/>
</dbReference>
<feature type="compositionally biased region" description="Polar residues" evidence="1">
    <location>
        <begin position="67"/>
        <end position="87"/>
    </location>
</feature>
<comment type="caution">
    <text evidence="2">The sequence shown here is derived from an EMBL/GenBank/DDBJ whole genome shotgun (WGS) entry which is preliminary data.</text>
</comment>
<reference evidence="2 3" key="1">
    <citation type="submission" date="2024-08" db="EMBL/GenBank/DDBJ databases">
        <authorList>
            <person name="Cucini C."/>
            <person name="Frati F."/>
        </authorList>
    </citation>
    <scope>NUCLEOTIDE SEQUENCE [LARGE SCALE GENOMIC DNA]</scope>
</reference>